<evidence type="ECO:0000256" key="15">
    <source>
        <dbReference type="ARBA" id="ARBA00032189"/>
    </source>
</evidence>
<dbReference type="SUPFAM" id="SSF81452">
    <property type="entry name" value="Cytochrome c oxidase subunit III-like"/>
    <property type="match status" value="1"/>
</dbReference>
<dbReference type="PROSITE" id="PS50253">
    <property type="entry name" value="COX3"/>
    <property type="match status" value="1"/>
</dbReference>
<keyword evidence="9 18" id="KW-1133">Transmembrane helix</keyword>
<sequence length="209" mass="22843">MNLMSNTAAITEPVADHGHDDHGHAQGGMKVFGMWIYLMSDLVLFGSLFASYAVLSTAYAGGPTGKELFSLPFVMVETFVLLFSSITYGQAVLAMHRQNKQAVLAWLGVTFALGATFIGMELFEFSHLIHEGAGPSTSAYLSAFFALVGTHGLHVASGLLWMAVVMHQVHRRGLTATNVTRISCLSLFWHFLDLVWICVFTFVYLVGAF</sequence>
<keyword evidence="5" id="KW-0813">Transport</keyword>
<keyword evidence="7 17" id="KW-0812">Transmembrane</keyword>
<comment type="caution">
    <text evidence="20">The sequence shown here is derived from an EMBL/GenBank/DDBJ whole genome shotgun (WGS) entry which is preliminary data.</text>
</comment>
<keyword evidence="6" id="KW-1003">Cell membrane</keyword>
<proteinExistence type="inferred from homology"/>
<feature type="transmembrane region" description="Helical" evidence="18">
    <location>
        <begin position="71"/>
        <end position="91"/>
    </location>
</feature>
<evidence type="ECO:0000256" key="8">
    <source>
        <dbReference type="ARBA" id="ARBA00022982"/>
    </source>
</evidence>
<organism evidence="20 21">
    <name type="scientific">Stenotrophomonas capsici</name>
    <dbReference type="NCBI Taxonomy" id="3110230"/>
    <lineage>
        <taxon>Bacteria</taxon>
        <taxon>Pseudomonadati</taxon>
        <taxon>Pseudomonadota</taxon>
        <taxon>Gammaproteobacteria</taxon>
        <taxon>Lysobacterales</taxon>
        <taxon>Lysobacteraceae</taxon>
        <taxon>Stenotrophomonas</taxon>
    </lineage>
</organism>
<protein>
    <recommendedName>
        <fullName evidence="4">Cytochrome bo(3) ubiquinol oxidase subunit 3</fullName>
    </recommendedName>
    <alternativeName>
        <fullName evidence="15">Cytochrome o ubiquinol oxidase subunit 3</fullName>
    </alternativeName>
    <alternativeName>
        <fullName evidence="13">Oxidase bo(3) subunit 3</fullName>
    </alternativeName>
    <alternativeName>
        <fullName evidence="16">Ubiquinol oxidase polypeptide III</fullName>
    </alternativeName>
    <alternativeName>
        <fullName evidence="14">Ubiquinol oxidase subunit 3</fullName>
    </alternativeName>
</protein>
<dbReference type="CDD" id="cd02863">
    <property type="entry name" value="Ubiquinol_oxidase_III"/>
    <property type="match status" value="1"/>
</dbReference>
<keyword evidence="21" id="KW-1185">Reference proteome</keyword>
<keyword evidence="8" id="KW-0249">Electron transport</keyword>
<gene>
    <name evidence="20" type="primary">cyoC</name>
    <name evidence="20" type="ORF">VA603_18605</name>
</gene>
<dbReference type="NCBIfam" id="TIGR02842">
    <property type="entry name" value="CyoC"/>
    <property type="match status" value="1"/>
</dbReference>
<accession>A0ABU5V860</accession>
<comment type="similarity">
    <text evidence="2 17">Belongs to the cytochrome c oxidase subunit 3 family.</text>
</comment>
<feature type="transmembrane region" description="Helical" evidence="18">
    <location>
        <begin position="143"/>
        <end position="166"/>
    </location>
</feature>
<evidence type="ECO:0000256" key="13">
    <source>
        <dbReference type="ARBA" id="ARBA00030072"/>
    </source>
</evidence>
<evidence type="ECO:0000259" key="19">
    <source>
        <dbReference type="PROSITE" id="PS50253"/>
    </source>
</evidence>
<evidence type="ECO:0000313" key="20">
    <source>
        <dbReference type="EMBL" id="MEA5669546.1"/>
    </source>
</evidence>
<comment type="function">
    <text evidence="12">Cytochrome bo(3) ubiquinol terminal oxidase is the component of the aerobic respiratory chain of E.coli that predominates when cells are grown at high aeration. Has proton pump activity across the membrane in addition to electron transfer, pumping 2 protons/electron.</text>
</comment>
<evidence type="ECO:0000256" key="16">
    <source>
        <dbReference type="ARBA" id="ARBA00032717"/>
    </source>
</evidence>
<comment type="subunit">
    <text evidence="3">Heterooctamer of two A chains, two B chains, two C chains and two D chains.</text>
</comment>
<evidence type="ECO:0000256" key="11">
    <source>
        <dbReference type="ARBA" id="ARBA00023136"/>
    </source>
</evidence>
<dbReference type="InterPro" id="IPR024791">
    <property type="entry name" value="Cyt_c/ubiquinol_Oxase_su3"/>
</dbReference>
<name>A0ABU5V860_9GAMM</name>
<dbReference type="PANTHER" id="PTHR11403">
    <property type="entry name" value="CYTOCHROME C OXIDASE SUBUNIT III"/>
    <property type="match status" value="1"/>
</dbReference>
<feature type="transmembrane region" description="Helical" evidence="18">
    <location>
        <begin position="103"/>
        <end position="123"/>
    </location>
</feature>
<dbReference type="InterPro" id="IPR035973">
    <property type="entry name" value="Cyt_c_oxidase_su3-like_sf"/>
</dbReference>
<evidence type="ECO:0000256" key="7">
    <source>
        <dbReference type="ARBA" id="ARBA00022692"/>
    </source>
</evidence>
<evidence type="ECO:0000256" key="10">
    <source>
        <dbReference type="ARBA" id="ARBA00023002"/>
    </source>
</evidence>
<evidence type="ECO:0000256" key="9">
    <source>
        <dbReference type="ARBA" id="ARBA00022989"/>
    </source>
</evidence>
<dbReference type="Gene3D" id="1.20.120.80">
    <property type="entry name" value="Cytochrome c oxidase, subunit III, four-helix bundle"/>
    <property type="match status" value="1"/>
</dbReference>
<evidence type="ECO:0000256" key="3">
    <source>
        <dbReference type="ARBA" id="ARBA00011700"/>
    </source>
</evidence>
<comment type="subcellular location">
    <subcellularLocation>
        <location evidence="1 17">Cell membrane</location>
        <topology evidence="1 17">Multi-pass membrane protein</topology>
    </subcellularLocation>
</comment>
<dbReference type="InterPro" id="IPR000298">
    <property type="entry name" value="Cyt_c_oxidase-like_su3"/>
</dbReference>
<dbReference type="InterPro" id="IPR014206">
    <property type="entry name" value="Cyt_c_ubiqinol_oxidase_su3"/>
</dbReference>
<dbReference type="Proteomes" id="UP001301653">
    <property type="component" value="Unassembled WGS sequence"/>
</dbReference>
<dbReference type="EMBL" id="JAYFUH010000260">
    <property type="protein sequence ID" value="MEA5669546.1"/>
    <property type="molecule type" value="Genomic_DNA"/>
</dbReference>
<evidence type="ECO:0000256" key="4">
    <source>
        <dbReference type="ARBA" id="ARBA00014687"/>
    </source>
</evidence>
<keyword evidence="10" id="KW-0560">Oxidoreductase</keyword>
<feature type="transmembrane region" description="Helical" evidence="18">
    <location>
        <begin position="187"/>
        <end position="207"/>
    </location>
</feature>
<feature type="transmembrane region" description="Helical" evidence="18">
    <location>
        <begin position="35"/>
        <end position="59"/>
    </location>
</feature>
<reference evidence="20 21" key="1">
    <citation type="submission" date="2023-12" db="EMBL/GenBank/DDBJ databases">
        <title>Stenotrophomonas guangdongensis sp. nov., isolated from wilted pepper plants (Capsicum annuum).</title>
        <authorList>
            <person name="Qiu M."/>
            <person name="Li Y."/>
            <person name="Liu Q."/>
            <person name="Zhang X."/>
            <person name="Huang Y."/>
            <person name="Guo R."/>
            <person name="Hu M."/>
            <person name="Zhou J."/>
            <person name="Zhou X."/>
        </authorList>
    </citation>
    <scope>NUCLEOTIDE SEQUENCE [LARGE SCALE GENOMIC DNA]</scope>
    <source>
        <strain evidence="20 21">MH1</strain>
    </source>
</reference>
<dbReference type="PANTHER" id="PTHR11403:SF2">
    <property type="entry name" value="CYTOCHROME BO(3) UBIQUINOL OXIDASE SUBUNIT 3"/>
    <property type="match status" value="1"/>
</dbReference>
<evidence type="ECO:0000256" key="6">
    <source>
        <dbReference type="ARBA" id="ARBA00022475"/>
    </source>
</evidence>
<evidence type="ECO:0000256" key="12">
    <source>
        <dbReference type="ARBA" id="ARBA00025694"/>
    </source>
</evidence>
<evidence type="ECO:0000256" key="17">
    <source>
        <dbReference type="RuleBase" id="RU003376"/>
    </source>
</evidence>
<evidence type="ECO:0000256" key="1">
    <source>
        <dbReference type="ARBA" id="ARBA00004651"/>
    </source>
</evidence>
<evidence type="ECO:0000313" key="21">
    <source>
        <dbReference type="Proteomes" id="UP001301653"/>
    </source>
</evidence>
<evidence type="ECO:0000256" key="5">
    <source>
        <dbReference type="ARBA" id="ARBA00022448"/>
    </source>
</evidence>
<evidence type="ECO:0000256" key="2">
    <source>
        <dbReference type="ARBA" id="ARBA00010581"/>
    </source>
</evidence>
<dbReference type="InterPro" id="IPR013833">
    <property type="entry name" value="Cyt_c_oxidase_su3_a-hlx"/>
</dbReference>
<dbReference type="InterPro" id="IPR033946">
    <property type="entry name" value="Ubiquinol_oxase_su3_dom"/>
</dbReference>
<dbReference type="Pfam" id="PF00510">
    <property type="entry name" value="COX3"/>
    <property type="match status" value="1"/>
</dbReference>
<feature type="domain" description="Heme-copper oxidase subunit III family profile" evidence="19">
    <location>
        <begin position="1"/>
        <end position="208"/>
    </location>
</feature>
<evidence type="ECO:0000256" key="14">
    <source>
        <dbReference type="ARBA" id="ARBA00031884"/>
    </source>
</evidence>
<keyword evidence="11 18" id="KW-0472">Membrane</keyword>
<evidence type="ECO:0000256" key="18">
    <source>
        <dbReference type="SAM" id="Phobius"/>
    </source>
</evidence>